<dbReference type="EMBL" id="CP037422">
    <property type="protein sequence ID" value="QDU11299.1"/>
    <property type="molecule type" value="Genomic_DNA"/>
</dbReference>
<gene>
    <name evidence="1" type="ORF">V202x_47180</name>
</gene>
<dbReference type="RefSeq" id="WP_145179115.1">
    <property type="nucleotide sequence ID" value="NZ_CP037422.1"/>
</dbReference>
<evidence type="ECO:0000313" key="2">
    <source>
        <dbReference type="Proteomes" id="UP000318384"/>
    </source>
</evidence>
<reference evidence="1 2" key="1">
    <citation type="submission" date="2019-03" db="EMBL/GenBank/DDBJ databases">
        <title>Deep-cultivation of Planctomycetes and their phenomic and genomic characterization uncovers novel biology.</title>
        <authorList>
            <person name="Wiegand S."/>
            <person name="Jogler M."/>
            <person name="Boedeker C."/>
            <person name="Pinto D."/>
            <person name="Vollmers J."/>
            <person name="Rivas-Marin E."/>
            <person name="Kohn T."/>
            <person name="Peeters S.H."/>
            <person name="Heuer A."/>
            <person name="Rast P."/>
            <person name="Oberbeckmann S."/>
            <person name="Bunk B."/>
            <person name="Jeske O."/>
            <person name="Meyerdierks A."/>
            <person name="Storesund J.E."/>
            <person name="Kallscheuer N."/>
            <person name="Luecker S."/>
            <person name="Lage O.M."/>
            <person name="Pohl T."/>
            <person name="Merkel B.J."/>
            <person name="Hornburger P."/>
            <person name="Mueller R.-W."/>
            <person name="Bruemmer F."/>
            <person name="Labrenz M."/>
            <person name="Spormann A.M."/>
            <person name="Op den Camp H."/>
            <person name="Overmann J."/>
            <person name="Amann R."/>
            <person name="Jetten M.S.M."/>
            <person name="Mascher T."/>
            <person name="Medema M.H."/>
            <person name="Devos D.P."/>
            <person name="Kaster A.-K."/>
            <person name="Ovreas L."/>
            <person name="Rohde M."/>
            <person name="Galperin M.Y."/>
            <person name="Jogler C."/>
        </authorList>
    </citation>
    <scope>NUCLEOTIDE SEQUENCE [LARGE SCALE GENOMIC DNA]</scope>
    <source>
        <strain evidence="1 2">V202</strain>
    </source>
</reference>
<proteinExistence type="predicted"/>
<sequence>MTATLINEFESQLNIQQVDVGGMLECGLRQNWISGEGEDLEFSMDCGAGLGSPWLLITVKKPGEEDMNFRANMKEFLGDLIQQIS</sequence>
<organism evidence="1 2">
    <name type="scientific">Gimesia aquarii</name>
    <dbReference type="NCBI Taxonomy" id="2527964"/>
    <lineage>
        <taxon>Bacteria</taxon>
        <taxon>Pseudomonadati</taxon>
        <taxon>Planctomycetota</taxon>
        <taxon>Planctomycetia</taxon>
        <taxon>Planctomycetales</taxon>
        <taxon>Planctomycetaceae</taxon>
        <taxon>Gimesia</taxon>
    </lineage>
</organism>
<name>A0A517X1C5_9PLAN</name>
<dbReference type="Proteomes" id="UP000318384">
    <property type="component" value="Chromosome"/>
</dbReference>
<evidence type="ECO:0000313" key="1">
    <source>
        <dbReference type="EMBL" id="QDU11299.1"/>
    </source>
</evidence>
<keyword evidence="2" id="KW-1185">Reference proteome</keyword>
<accession>A0A517X1C5</accession>
<protein>
    <submittedName>
        <fullName evidence="1">Uncharacterized protein</fullName>
    </submittedName>
</protein>
<dbReference type="AlphaFoldDB" id="A0A517X1C5"/>